<dbReference type="AlphaFoldDB" id="A0A5J6MLB8"/>
<dbReference type="Proteomes" id="UP000326202">
    <property type="component" value="Chromosome"/>
</dbReference>
<reference evidence="1 2" key="1">
    <citation type="submission" date="2019-08" db="EMBL/GenBank/DDBJ databases">
        <title>Hyperibacter terrae gen. nov., sp. nov. and Hyperibacter viscosus sp. nov., two new members in the family Rhodospirillaceae isolated from the rhizosphere of Hypericum perforatum.</title>
        <authorList>
            <person name="Noviana Z."/>
        </authorList>
    </citation>
    <scope>NUCLEOTIDE SEQUENCE [LARGE SCALE GENOMIC DNA]</scope>
    <source>
        <strain evidence="1 2">R5913</strain>
    </source>
</reference>
<dbReference type="KEGG" id="htq:FRZ44_36230"/>
<proteinExistence type="predicted"/>
<dbReference type="SUPFAM" id="SSF52540">
    <property type="entry name" value="P-loop containing nucleoside triphosphate hydrolases"/>
    <property type="match status" value="1"/>
</dbReference>
<protein>
    <submittedName>
        <fullName evidence="1">Uncharacterized protein</fullName>
    </submittedName>
</protein>
<dbReference type="InterPro" id="IPR027417">
    <property type="entry name" value="P-loop_NTPase"/>
</dbReference>
<evidence type="ECO:0000313" key="2">
    <source>
        <dbReference type="Proteomes" id="UP000326202"/>
    </source>
</evidence>
<gene>
    <name evidence="1" type="ORF">FRZ44_36230</name>
</gene>
<sequence length="348" mass="38567">MQKVVVHVGAPKVASTSIQSFLRRNASGLREQGIYPLDASLMPIKPDRISPMGPDLQFEAILDGAGSVQEKTAALIDRYCRAFEAESRNAKGGVIVWSAKNLTRLSADRSILLAAFGEVARRFDLEVVLYVRRPDLWLESYWKQFALKISRESPARWALRRAEAGYPDFLAAARAWAEAIGRQRIAVRPVDPSALWGDNLLLDFAARLGAAGLDCSMTSENRMLHPAFLSFCHRHANLLFRGPHDVRLFDWAEAAGLFARSDARIFGASVRQRILELLADNNRALLMQFCPAEVSALIPSWCPASGRVEIASGDLDLPQPARVRKQVERAIAWGLAQGLRVQGRLSRA</sequence>
<dbReference type="EMBL" id="CP042906">
    <property type="protein sequence ID" value="QEX18318.1"/>
    <property type="molecule type" value="Genomic_DNA"/>
</dbReference>
<keyword evidence="2" id="KW-1185">Reference proteome</keyword>
<dbReference type="RefSeq" id="WP_151178491.1">
    <property type="nucleotide sequence ID" value="NZ_CP042906.1"/>
</dbReference>
<name>A0A5J6MLB8_9PROT</name>
<dbReference type="OrthoDB" id="547419at2"/>
<evidence type="ECO:0000313" key="1">
    <source>
        <dbReference type="EMBL" id="QEX18318.1"/>
    </source>
</evidence>
<accession>A0A5J6MLB8</accession>
<organism evidence="1 2">
    <name type="scientific">Hypericibacter terrae</name>
    <dbReference type="NCBI Taxonomy" id="2602015"/>
    <lineage>
        <taxon>Bacteria</taxon>
        <taxon>Pseudomonadati</taxon>
        <taxon>Pseudomonadota</taxon>
        <taxon>Alphaproteobacteria</taxon>
        <taxon>Rhodospirillales</taxon>
        <taxon>Dongiaceae</taxon>
        <taxon>Hypericibacter</taxon>
    </lineage>
</organism>